<keyword evidence="3" id="KW-0067">ATP-binding</keyword>
<gene>
    <name evidence="7" type="ORF">LX16_1147</name>
</gene>
<dbReference type="Pfam" id="PF00012">
    <property type="entry name" value="HSP70"/>
    <property type="match status" value="1"/>
</dbReference>
<evidence type="ECO:0000313" key="7">
    <source>
        <dbReference type="EMBL" id="TWJ15439.1"/>
    </source>
</evidence>
<dbReference type="PANTHER" id="PTHR19375">
    <property type="entry name" value="HEAT SHOCK PROTEIN 70KDA"/>
    <property type="match status" value="1"/>
</dbReference>
<comment type="caution">
    <text evidence="7">The sequence shown here is derived from an EMBL/GenBank/DDBJ whole genome shotgun (WGS) entry which is preliminary data.</text>
</comment>
<keyword evidence="5" id="KW-0143">Chaperone</keyword>
<dbReference type="InterPro" id="IPR013126">
    <property type="entry name" value="Hsp_70_fam"/>
</dbReference>
<feature type="region of interest" description="Disordered" evidence="6">
    <location>
        <begin position="355"/>
        <end position="381"/>
    </location>
</feature>
<dbReference type="GO" id="GO:0140662">
    <property type="term" value="F:ATP-dependent protein folding chaperone"/>
    <property type="evidence" value="ECO:0007669"/>
    <property type="project" value="InterPro"/>
</dbReference>
<organism evidence="7 8">
    <name type="scientific">Stackebrandtia albiflava</name>
    <dbReference type="NCBI Taxonomy" id="406432"/>
    <lineage>
        <taxon>Bacteria</taxon>
        <taxon>Bacillati</taxon>
        <taxon>Actinomycetota</taxon>
        <taxon>Actinomycetes</taxon>
        <taxon>Glycomycetales</taxon>
        <taxon>Glycomycetaceae</taxon>
        <taxon>Stackebrandtia</taxon>
    </lineage>
</organism>
<comment type="similarity">
    <text evidence="1">Belongs to the heat shock protein 70 family.</text>
</comment>
<evidence type="ECO:0000256" key="1">
    <source>
        <dbReference type="ARBA" id="ARBA00007381"/>
    </source>
</evidence>
<evidence type="ECO:0000256" key="5">
    <source>
        <dbReference type="ARBA" id="ARBA00023186"/>
    </source>
</evidence>
<dbReference type="SUPFAM" id="SSF53067">
    <property type="entry name" value="Actin-like ATPase domain"/>
    <property type="match status" value="2"/>
</dbReference>
<accession>A0A562VC35</accession>
<dbReference type="OrthoDB" id="3333926at2"/>
<keyword evidence="8" id="KW-1185">Reference proteome</keyword>
<evidence type="ECO:0000256" key="6">
    <source>
        <dbReference type="SAM" id="MobiDB-lite"/>
    </source>
</evidence>
<dbReference type="InterPro" id="IPR018181">
    <property type="entry name" value="Heat_shock_70_CS"/>
</dbReference>
<dbReference type="EMBL" id="VLLL01000005">
    <property type="protein sequence ID" value="TWJ15439.1"/>
    <property type="molecule type" value="Genomic_DNA"/>
</dbReference>
<evidence type="ECO:0000256" key="2">
    <source>
        <dbReference type="ARBA" id="ARBA00022741"/>
    </source>
</evidence>
<dbReference type="Gene3D" id="3.90.640.10">
    <property type="entry name" value="Actin, Chain A, domain 4"/>
    <property type="match status" value="1"/>
</dbReference>
<evidence type="ECO:0000313" key="8">
    <source>
        <dbReference type="Proteomes" id="UP000321617"/>
    </source>
</evidence>
<keyword evidence="2" id="KW-0547">Nucleotide-binding</keyword>
<dbReference type="PRINTS" id="PR00301">
    <property type="entry name" value="HEATSHOCK70"/>
</dbReference>
<reference evidence="7 8" key="1">
    <citation type="journal article" date="2013" name="Stand. Genomic Sci.">
        <title>Genomic Encyclopedia of Type Strains, Phase I: The one thousand microbial genomes (KMG-I) project.</title>
        <authorList>
            <person name="Kyrpides N.C."/>
            <person name="Woyke T."/>
            <person name="Eisen J.A."/>
            <person name="Garrity G."/>
            <person name="Lilburn T.G."/>
            <person name="Beck B.J."/>
            <person name="Whitman W.B."/>
            <person name="Hugenholtz P."/>
            <person name="Klenk H.P."/>
        </authorList>
    </citation>
    <scope>NUCLEOTIDE SEQUENCE [LARGE SCALE GENOMIC DNA]</scope>
    <source>
        <strain evidence="7 8">DSM 45044</strain>
    </source>
</reference>
<evidence type="ECO:0000256" key="4">
    <source>
        <dbReference type="ARBA" id="ARBA00023016"/>
    </source>
</evidence>
<dbReference type="Gene3D" id="3.30.420.40">
    <property type="match status" value="2"/>
</dbReference>
<dbReference type="PROSITE" id="PS00329">
    <property type="entry name" value="HSP70_2"/>
    <property type="match status" value="1"/>
</dbReference>
<dbReference type="PROSITE" id="PS01036">
    <property type="entry name" value="HSP70_3"/>
    <property type="match status" value="1"/>
</dbReference>
<proteinExistence type="inferred from homology"/>
<sequence length="948" mass="102824">MSLPAGLSVDLGTSHTVAVLRGRNGAVSPLLFDGSPLLVSAVYARPDGTLSVGRDAVHSARLAPERFEPHPKRRIDDGSVLLGDAEISVQAMFTAILERVRDECVRVTGSLPPVTLTHPATWGPVRRQVLVDAADAAGTAVSRLVPEPVAAAGYFAERQATDMAVGSAIVVYDLGGGTFDISVVQRIASGFDVLAADGAADVGGVDVDHALMTHLGLPHRESTQWSRLLAPQTPDERRQRRHFLDDVRSAKERLSRDNQVSLLIPLVEKEAHLTRDELEVLARPLIDKTVRLTQALIRASGADSCDIAGLFLVGGASRMPLVGTLLHRATGIAPTVIEQPETVVAYGAIPVDHAATHHRTPRPQPRPRPVPSGTSTQAVPRPVRARVALPVQSARIVDSVLRDELALEEERGYLTDAMSAAMKLLARSDPKGAVERVRTLNREELINHVFVALADDAEAMTDALDAIPGDHPARAGALFKAALVIAPRSPETAANLFEECDHVLHSTPDPTRETAIDRLRNAAVWSAAADETHERRLLATRERNEHGGYRALCAAIRPLAATDPARAARVLPSAIALAQSAADIEKDGYDLTSMVSWVSVVDLPHAEALCQNMTDPGDHVHALTLLARVTENPEQARLLSAEAERRFPLMQEHQQQRGFQQLVETWAVTDPGRAEYLLANPLHGEPFNRWVMRSLVDELAAAHPVRAAQLYRLIPDEHAESAIDLTEDLLDIDVQAAERTAHSTHGRLDDWEFAMADLVERFAKVDLAAAERLATRLSDEISAPKLALAKGWAPSNPERAERWARAITGYASEAKVICALASVASGYAENTPKAAGRLLREATQMASELQDRWLPEPLIAIGAAAARIDPATATCVLTQAERLIQSKSGRYRDRLRADLAQAWIPIDRDRAEHLARSLPKDNHYRNSILVDIAVQAARHHGVSMPSPC</sequence>
<dbReference type="RefSeq" id="WP_147134128.1">
    <property type="nucleotide sequence ID" value="NZ_BAABIJ010000001.1"/>
</dbReference>
<dbReference type="AlphaFoldDB" id="A0A562VC35"/>
<dbReference type="GO" id="GO:0005524">
    <property type="term" value="F:ATP binding"/>
    <property type="evidence" value="ECO:0007669"/>
    <property type="project" value="UniProtKB-KW"/>
</dbReference>
<dbReference type="InterPro" id="IPR043129">
    <property type="entry name" value="ATPase_NBD"/>
</dbReference>
<keyword evidence="4" id="KW-0346">Stress response</keyword>
<name>A0A562VC35_9ACTN</name>
<evidence type="ECO:0000256" key="3">
    <source>
        <dbReference type="ARBA" id="ARBA00022840"/>
    </source>
</evidence>
<protein>
    <submittedName>
        <fullName evidence="7">Hsp70 protein</fullName>
    </submittedName>
</protein>
<dbReference type="Proteomes" id="UP000321617">
    <property type="component" value="Unassembled WGS sequence"/>
</dbReference>